<comment type="caution">
    <text evidence="1">The sequence shown here is derived from an EMBL/GenBank/DDBJ whole genome shotgun (WGS) entry which is preliminary data.</text>
</comment>
<evidence type="ECO:0000313" key="2">
    <source>
        <dbReference type="Proteomes" id="UP000688947"/>
    </source>
</evidence>
<sequence>MLARGKRLNSVRKAMHESYPHLADKWNSEETVIWLSLPATPAQSCCGSVRLWNSTDIKIFYAPSEYKEKRRRSFKTYAVQHNPALHLEWAYKLDGDPPERDGLERLLCEEYGVMLVRISTTYTYKDPVSMKTFICSRLSELQSSEASASHRYALSLA</sequence>
<dbReference type="AlphaFoldDB" id="A0A8T1UY47"/>
<gene>
    <name evidence="1" type="ORF">JG687_00001405</name>
</gene>
<dbReference type="Proteomes" id="UP000688947">
    <property type="component" value="Unassembled WGS sequence"/>
</dbReference>
<protein>
    <submittedName>
        <fullName evidence="1">Uncharacterized protein</fullName>
    </submittedName>
</protein>
<name>A0A8T1UY47_9STRA</name>
<reference evidence="1" key="1">
    <citation type="submission" date="2021-01" db="EMBL/GenBank/DDBJ databases">
        <title>Phytophthora aleatoria, a newly-described species from Pinus radiata is distinct from Phytophthora cactorum isolates based on comparative genomics.</title>
        <authorList>
            <person name="Mcdougal R."/>
            <person name="Panda P."/>
            <person name="Williams N."/>
            <person name="Studholme D.J."/>
        </authorList>
    </citation>
    <scope>NUCLEOTIDE SEQUENCE</scope>
    <source>
        <strain evidence="1">NZFS 3830</strain>
    </source>
</reference>
<accession>A0A8T1UY47</accession>
<dbReference type="EMBL" id="JAENGZ010000033">
    <property type="protein sequence ID" value="KAG6972573.1"/>
    <property type="molecule type" value="Genomic_DNA"/>
</dbReference>
<proteinExistence type="predicted"/>
<evidence type="ECO:0000313" key="1">
    <source>
        <dbReference type="EMBL" id="KAG6972573.1"/>
    </source>
</evidence>
<organism evidence="1 2">
    <name type="scientific">Phytophthora cactorum</name>
    <dbReference type="NCBI Taxonomy" id="29920"/>
    <lineage>
        <taxon>Eukaryota</taxon>
        <taxon>Sar</taxon>
        <taxon>Stramenopiles</taxon>
        <taxon>Oomycota</taxon>
        <taxon>Peronosporomycetes</taxon>
        <taxon>Peronosporales</taxon>
        <taxon>Peronosporaceae</taxon>
        <taxon>Phytophthora</taxon>
    </lineage>
</organism>